<dbReference type="InterPro" id="IPR009003">
    <property type="entry name" value="Peptidase_S1_PA"/>
</dbReference>
<dbReference type="EMBL" id="ACSJ01000009">
    <property type="protein sequence ID" value="EES90466.1"/>
    <property type="molecule type" value="Genomic_DNA"/>
</dbReference>
<protein>
    <recommendedName>
        <fullName evidence="3">Serine protease</fullName>
    </recommendedName>
</protein>
<name>A0A9P2G5R9_CLOBO</name>
<proteinExistence type="predicted"/>
<comment type="caution">
    <text evidence="1">The sequence shown here is derived from an EMBL/GenBank/DDBJ whole genome shotgun (WGS) entry which is preliminary data.</text>
</comment>
<organism evidence="1 2">
    <name type="scientific">Clostridium botulinum D str. 1873</name>
    <dbReference type="NCBI Taxonomy" id="592027"/>
    <lineage>
        <taxon>Bacteria</taxon>
        <taxon>Bacillati</taxon>
        <taxon>Bacillota</taxon>
        <taxon>Clostridia</taxon>
        <taxon>Eubacteriales</taxon>
        <taxon>Clostridiaceae</taxon>
        <taxon>Clostridium</taxon>
    </lineage>
</organism>
<dbReference type="InterPro" id="IPR043504">
    <property type="entry name" value="Peptidase_S1_PA_chymotrypsin"/>
</dbReference>
<dbReference type="SUPFAM" id="SSF50494">
    <property type="entry name" value="Trypsin-like serine proteases"/>
    <property type="match status" value="1"/>
</dbReference>
<evidence type="ECO:0000313" key="1">
    <source>
        <dbReference type="EMBL" id="EES90466.1"/>
    </source>
</evidence>
<accession>A0A9P2G5R9</accession>
<dbReference type="Gene3D" id="2.40.10.10">
    <property type="entry name" value="Trypsin-like serine proteases"/>
    <property type="match status" value="2"/>
</dbReference>
<evidence type="ECO:0000313" key="2">
    <source>
        <dbReference type="Proteomes" id="UP000006160"/>
    </source>
</evidence>
<dbReference type="RefSeq" id="WP_003377333.1">
    <property type="nucleotide sequence ID" value="NZ_ACSJ01000009.1"/>
</dbReference>
<reference evidence="1 2" key="1">
    <citation type="submission" date="2009-10" db="EMBL/GenBank/DDBJ databases">
        <authorList>
            <person name="Shrivastava S."/>
            <person name="Brinkac L.B."/>
            <person name="Brown J.L."/>
            <person name="Bruce D.B."/>
            <person name="Detter C."/>
            <person name="Green L.D."/>
            <person name="Munk C.A."/>
            <person name="Rogers Y.C."/>
            <person name="Tapia R."/>
            <person name="Saunders E.S."/>
            <person name="Sims D.R."/>
            <person name="Smith L.A."/>
            <person name="Smith T.J."/>
            <person name="Sutton G."/>
            <person name="Brettin T."/>
        </authorList>
    </citation>
    <scope>NUCLEOTIDE SEQUENCE [LARGE SCALE GENOMIC DNA]</scope>
    <source>
        <strain evidence="2">D str. 1873</strain>
    </source>
</reference>
<evidence type="ECO:0008006" key="3">
    <source>
        <dbReference type="Google" id="ProtNLM"/>
    </source>
</evidence>
<sequence>MNQENLIENGIRYICNSNYQYFLRKKNVQGIGLGYKKINGKCTFRKCISVFVSKKLSSNNIAREDLIPSYFNCIPTDVVETGIFTTCALNQKIRPVQCGYSIGPVGVGIYGTLGCLVRNRREKAIYILSASHALNPLGKVSFGTPIVQPGVLDGGSIRNDVISNLIRSTTIQYMGTFSKPVNTVDAAIAKVSNISMVSTTMAIVGKDLKQMAPPKIGEKVFKVGRTTGFTEGHITETNVTQVINSSGKKALFKEQIAADVKSDVGDSGSVLLNLNMNPVGLLMGTSQSMVYSVFNDMKNVISALNVEVITRPEMDNIKRMYSWRNNICV</sequence>
<dbReference type="Proteomes" id="UP000006160">
    <property type="component" value="Unassembled WGS sequence"/>
</dbReference>
<dbReference type="AlphaFoldDB" id="A0A9P2G5R9"/>
<gene>
    <name evidence="1" type="ORF">CLG_B0046</name>
</gene>